<keyword evidence="4" id="KW-1185">Reference proteome</keyword>
<reference evidence="3" key="3">
    <citation type="submission" date="2020-12" db="UniProtKB">
        <authorList>
            <consortium name="EnsemblPlants"/>
        </authorList>
    </citation>
    <scope>IDENTIFICATION</scope>
</reference>
<reference evidence="2 4" key="1">
    <citation type="journal article" date="2008" name="Science">
        <title>The Physcomitrella genome reveals evolutionary insights into the conquest of land by plants.</title>
        <authorList>
            <person name="Rensing S."/>
            <person name="Lang D."/>
            <person name="Zimmer A."/>
            <person name="Terry A."/>
            <person name="Salamov A."/>
            <person name="Shapiro H."/>
            <person name="Nishiyama T."/>
            <person name="Perroud P.-F."/>
            <person name="Lindquist E."/>
            <person name="Kamisugi Y."/>
            <person name="Tanahashi T."/>
            <person name="Sakakibara K."/>
            <person name="Fujita T."/>
            <person name="Oishi K."/>
            <person name="Shin-I T."/>
            <person name="Kuroki Y."/>
            <person name="Toyoda A."/>
            <person name="Suzuki Y."/>
            <person name="Hashimoto A."/>
            <person name="Yamaguchi K."/>
            <person name="Sugano A."/>
            <person name="Kohara Y."/>
            <person name="Fujiyama A."/>
            <person name="Anterola A."/>
            <person name="Aoki S."/>
            <person name="Ashton N."/>
            <person name="Barbazuk W.B."/>
            <person name="Barker E."/>
            <person name="Bennetzen J."/>
            <person name="Bezanilla M."/>
            <person name="Blankenship R."/>
            <person name="Cho S.H."/>
            <person name="Dutcher S."/>
            <person name="Estelle M."/>
            <person name="Fawcett J.A."/>
            <person name="Gundlach H."/>
            <person name="Hanada K."/>
            <person name="Heyl A."/>
            <person name="Hicks K.A."/>
            <person name="Hugh J."/>
            <person name="Lohr M."/>
            <person name="Mayer K."/>
            <person name="Melkozernov A."/>
            <person name="Murata T."/>
            <person name="Nelson D."/>
            <person name="Pils B."/>
            <person name="Prigge M."/>
            <person name="Reiss B."/>
            <person name="Renner T."/>
            <person name="Rombauts S."/>
            <person name="Rushton P."/>
            <person name="Sanderfoot A."/>
            <person name="Schween G."/>
            <person name="Shiu S.-H."/>
            <person name="Stueber K."/>
            <person name="Theodoulou F.L."/>
            <person name="Tu H."/>
            <person name="Van de Peer Y."/>
            <person name="Verrier P.J."/>
            <person name="Waters E."/>
            <person name="Wood A."/>
            <person name="Yang L."/>
            <person name="Cove D."/>
            <person name="Cuming A."/>
            <person name="Hasebe M."/>
            <person name="Lucas S."/>
            <person name="Mishler D.B."/>
            <person name="Reski R."/>
            <person name="Grigoriev I."/>
            <person name="Quatrano R.S."/>
            <person name="Boore J.L."/>
        </authorList>
    </citation>
    <scope>NUCLEOTIDE SEQUENCE [LARGE SCALE GENOMIC DNA]</scope>
    <source>
        <strain evidence="3 4">cv. Gransden 2004</strain>
    </source>
</reference>
<evidence type="ECO:0000313" key="4">
    <source>
        <dbReference type="Proteomes" id="UP000006727"/>
    </source>
</evidence>
<dbReference type="EnsemblPlants" id="Pp3c1_25230V3.1">
    <property type="protein sequence ID" value="Pp3c1_25230V3.1"/>
    <property type="gene ID" value="Pp3c1_25230"/>
</dbReference>
<proteinExistence type="predicted"/>
<keyword evidence="1" id="KW-0732">Signal</keyword>
<evidence type="ECO:0000256" key="1">
    <source>
        <dbReference type="SAM" id="SignalP"/>
    </source>
</evidence>
<dbReference type="HOGENOM" id="CLU_1672222_0_0_1"/>
<protein>
    <submittedName>
        <fullName evidence="2 3">Uncharacterized protein</fullName>
    </submittedName>
</protein>
<reference evidence="2 4" key="2">
    <citation type="journal article" date="2018" name="Plant J.">
        <title>The Physcomitrella patens chromosome-scale assembly reveals moss genome structure and evolution.</title>
        <authorList>
            <person name="Lang D."/>
            <person name="Ullrich K.K."/>
            <person name="Murat F."/>
            <person name="Fuchs J."/>
            <person name="Jenkins J."/>
            <person name="Haas F.B."/>
            <person name="Piednoel M."/>
            <person name="Gundlach H."/>
            <person name="Van Bel M."/>
            <person name="Meyberg R."/>
            <person name="Vives C."/>
            <person name="Morata J."/>
            <person name="Symeonidi A."/>
            <person name="Hiss M."/>
            <person name="Muchero W."/>
            <person name="Kamisugi Y."/>
            <person name="Saleh O."/>
            <person name="Blanc G."/>
            <person name="Decker E.L."/>
            <person name="van Gessel N."/>
            <person name="Grimwood J."/>
            <person name="Hayes R.D."/>
            <person name="Graham S.W."/>
            <person name="Gunter L.E."/>
            <person name="McDaniel S.F."/>
            <person name="Hoernstein S.N.W."/>
            <person name="Larsson A."/>
            <person name="Li F.W."/>
            <person name="Perroud P.F."/>
            <person name="Phillips J."/>
            <person name="Ranjan P."/>
            <person name="Rokshar D.S."/>
            <person name="Rothfels C.J."/>
            <person name="Schneider L."/>
            <person name="Shu S."/>
            <person name="Stevenson D.W."/>
            <person name="Thummler F."/>
            <person name="Tillich M."/>
            <person name="Villarreal Aguilar J.C."/>
            <person name="Widiez T."/>
            <person name="Wong G.K."/>
            <person name="Wymore A."/>
            <person name="Zhang Y."/>
            <person name="Zimmer A.D."/>
            <person name="Quatrano R.S."/>
            <person name="Mayer K.F.X."/>
            <person name="Goodstein D."/>
            <person name="Casacuberta J.M."/>
            <person name="Vandepoele K."/>
            <person name="Reski R."/>
            <person name="Cuming A.C."/>
            <person name="Tuskan G.A."/>
            <person name="Maumus F."/>
            <person name="Salse J."/>
            <person name="Schmutz J."/>
            <person name="Rensing S.A."/>
        </authorList>
    </citation>
    <scope>NUCLEOTIDE SEQUENCE [LARGE SCALE GENOMIC DNA]</scope>
    <source>
        <strain evidence="3 4">cv. Gransden 2004</strain>
    </source>
</reference>
<dbReference type="EMBL" id="ABEU02000001">
    <property type="protein sequence ID" value="PNR62735.1"/>
    <property type="molecule type" value="Genomic_DNA"/>
</dbReference>
<dbReference type="PaxDb" id="3218-PP1S59_17V6.1"/>
<name>A9S9U1_PHYPA</name>
<dbReference type="Gramene" id="Pp3c1_25230V3.1">
    <property type="protein sequence ID" value="Pp3c1_25230V3.1"/>
    <property type="gene ID" value="Pp3c1_25230"/>
</dbReference>
<dbReference type="EnsemblPlants" id="Pp3c1_25230V3.2">
    <property type="protein sequence ID" value="Pp3c1_25230V3.2"/>
    <property type="gene ID" value="Pp3c1_25230"/>
</dbReference>
<dbReference type="GeneID" id="112287446"/>
<dbReference type="RefSeq" id="XP_024386198.1">
    <property type="nucleotide sequence ID" value="XM_024530430.2"/>
</dbReference>
<gene>
    <name evidence="3" type="primary">LOC112287446</name>
    <name evidence="2" type="ORF">PHYPA_001159</name>
</gene>
<dbReference type="Gramene" id="Pp3c1_25230V3.2">
    <property type="protein sequence ID" value="Pp3c1_25230V3.2"/>
    <property type="gene ID" value="Pp3c1_25230"/>
</dbReference>
<evidence type="ECO:0000313" key="2">
    <source>
        <dbReference type="EMBL" id="PNR62735.1"/>
    </source>
</evidence>
<dbReference type="Proteomes" id="UP000006727">
    <property type="component" value="Chromosome 1"/>
</dbReference>
<evidence type="ECO:0000313" key="3">
    <source>
        <dbReference type="EnsemblPlants" id="Pp3c1_25230V3.1"/>
    </source>
</evidence>
<feature type="signal peptide" evidence="1">
    <location>
        <begin position="1"/>
        <end position="27"/>
    </location>
</feature>
<sequence length="158" mass="17950">MATSFVRSGSLLLPVLCLSLFLPITAASSDLSLSVPLDHSQQHFTVTATSTKTEEEPVSLLMSRLIRTYFGDRERWRPFLPHEVTDTHPRVVRKHHSRPKLQISTQTIPSCEMECKARHEAHVGRTFYLRGNPFLVSSVPAFDITRPTPKELLLFLQI</sequence>
<dbReference type="AlphaFoldDB" id="A9S9U1"/>
<accession>A9S9U1</accession>
<organism evidence="2">
    <name type="scientific">Physcomitrium patens</name>
    <name type="common">Spreading-leaved earth moss</name>
    <name type="synonym">Physcomitrella patens</name>
    <dbReference type="NCBI Taxonomy" id="3218"/>
    <lineage>
        <taxon>Eukaryota</taxon>
        <taxon>Viridiplantae</taxon>
        <taxon>Streptophyta</taxon>
        <taxon>Embryophyta</taxon>
        <taxon>Bryophyta</taxon>
        <taxon>Bryophytina</taxon>
        <taxon>Bryopsida</taxon>
        <taxon>Funariidae</taxon>
        <taxon>Funariales</taxon>
        <taxon>Funariaceae</taxon>
        <taxon>Physcomitrium</taxon>
    </lineage>
</organism>
<feature type="chain" id="PRO_5014297910" evidence="1">
    <location>
        <begin position="28"/>
        <end position="158"/>
    </location>
</feature>